<dbReference type="FunFam" id="1.10.287.1080:FF:000001">
    <property type="entry name" value="Nucleoside triphosphate pyrophosphohydrolase"/>
    <property type="match status" value="1"/>
</dbReference>
<accession>A0A4Y6UHY4</accession>
<organism evidence="6 7">
    <name type="scientific">Swingsia samuiensis</name>
    <dbReference type="NCBI Taxonomy" id="1293412"/>
    <lineage>
        <taxon>Bacteria</taxon>
        <taxon>Pseudomonadati</taxon>
        <taxon>Pseudomonadota</taxon>
        <taxon>Alphaproteobacteria</taxon>
        <taxon>Acetobacterales</taxon>
        <taxon>Acetobacteraceae</taxon>
        <taxon>Swingsia</taxon>
    </lineage>
</organism>
<dbReference type="GO" id="GO:0046061">
    <property type="term" value="P:dATP catabolic process"/>
    <property type="evidence" value="ECO:0007669"/>
    <property type="project" value="TreeGrafter"/>
</dbReference>
<name>A0A4Y6UHY4_9PROT</name>
<comment type="similarity">
    <text evidence="2">Belongs to the nucleoside triphosphate pyrophosphohydrolase family.</text>
</comment>
<feature type="domain" description="NTP pyrophosphohydrolase MazG-like" evidence="5">
    <location>
        <begin position="34"/>
        <end position="107"/>
    </location>
</feature>
<comment type="catalytic activity">
    <reaction evidence="1">
        <text>ATP + H2O = AMP + diphosphate + H(+)</text>
        <dbReference type="Rhea" id="RHEA:14245"/>
        <dbReference type="ChEBI" id="CHEBI:15377"/>
        <dbReference type="ChEBI" id="CHEBI:15378"/>
        <dbReference type="ChEBI" id="CHEBI:30616"/>
        <dbReference type="ChEBI" id="CHEBI:33019"/>
        <dbReference type="ChEBI" id="CHEBI:456215"/>
        <dbReference type="EC" id="3.6.1.8"/>
    </reaction>
</comment>
<dbReference type="PANTHER" id="PTHR30522:SF0">
    <property type="entry name" value="NUCLEOSIDE TRIPHOSPHATE PYROPHOSPHOHYDROLASE"/>
    <property type="match status" value="1"/>
</dbReference>
<dbReference type="PANTHER" id="PTHR30522">
    <property type="entry name" value="NUCLEOSIDE TRIPHOSPHATE PYROPHOSPHOHYDROLASE"/>
    <property type="match status" value="1"/>
</dbReference>
<dbReference type="InterPro" id="IPR048011">
    <property type="entry name" value="NTP-PPase_MazG-like_C"/>
</dbReference>
<dbReference type="NCBIfam" id="NF007113">
    <property type="entry name" value="PRK09562.1"/>
    <property type="match status" value="1"/>
</dbReference>
<gene>
    <name evidence="6" type="primary">mazG</name>
    <name evidence="6" type="ORF">E3D00_06265</name>
</gene>
<keyword evidence="6" id="KW-0378">Hydrolase</keyword>
<evidence type="ECO:0000259" key="5">
    <source>
        <dbReference type="Pfam" id="PF03819"/>
    </source>
</evidence>
<dbReference type="Pfam" id="PF03819">
    <property type="entry name" value="MazG"/>
    <property type="match status" value="2"/>
</dbReference>
<dbReference type="GO" id="GO:0046052">
    <property type="term" value="P:UTP catabolic process"/>
    <property type="evidence" value="ECO:0007669"/>
    <property type="project" value="TreeGrafter"/>
</dbReference>
<protein>
    <recommendedName>
        <fullName evidence="4">Nucleoside triphosphate pyrophosphohydrolase</fullName>
        <ecNumber evidence="3">3.6.1.8</ecNumber>
    </recommendedName>
</protein>
<dbReference type="RefSeq" id="WP_141460933.1">
    <property type="nucleotide sequence ID" value="NZ_CP038141.1"/>
</dbReference>
<dbReference type="Gene3D" id="1.10.287.1080">
    <property type="entry name" value="MazG-like"/>
    <property type="match status" value="2"/>
</dbReference>
<dbReference type="EMBL" id="CP038141">
    <property type="protein sequence ID" value="QDH17209.1"/>
    <property type="molecule type" value="Genomic_DNA"/>
</dbReference>
<evidence type="ECO:0000256" key="2">
    <source>
        <dbReference type="ARBA" id="ARBA00061115"/>
    </source>
</evidence>
<evidence type="ECO:0000313" key="6">
    <source>
        <dbReference type="EMBL" id="QDH17209.1"/>
    </source>
</evidence>
<dbReference type="KEGG" id="ssam:E3D00_06265"/>
<dbReference type="NCBIfam" id="TIGR00444">
    <property type="entry name" value="mazG"/>
    <property type="match status" value="1"/>
</dbReference>
<evidence type="ECO:0000256" key="1">
    <source>
        <dbReference type="ARBA" id="ARBA00052141"/>
    </source>
</evidence>
<evidence type="ECO:0000256" key="4">
    <source>
        <dbReference type="ARBA" id="ARBA00074799"/>
    </source>
</evidence>
<dbReference type="GO" id="GO:0046081">
    <property type="term" value="P:dUTP catabolic process"/>
    <property type="evidence" value="ECO:0007669"/>
    <property type="project" value="TreeGrafter"/>
</dbReference>
<dbReference type="EC" id="3.6.1.8" evidence="3"/>
<dbReference type="SUPFAM" id="SSF101386">
    <property type="entry name" value="all-alpha NTP pyrophosphatases"/>
    <property type="match status" value="2"/>
</dbReference>
<dbReference type="InterPro" id="IPR004518">
    <property type="entry name" value="MazG-like_dom"/>
</dbReference>
<dbReference type="OrthoDB" id="9808939at2"/>
<proteinExistence type="inferred from homology"/>
<dbReference type="InterPro" id="IPR048015">
    <property type="entry name" value="NTP-PPase_MazG-like_N"/>
</dbReference>
<dbReference type="FunFam" id="1.10.287.1080:FF:000003">
    <property type="entry name" value="Nucleoside triphosphate pyrophosphohydrolase"/>
    <property type="match status" value="1"/>
</dbReference>
<dbReference type="GO" id="GO:0046047">
    <property type="term" value="P:TTP catabolic process"/>
    <property type="evidence" value="ECO:0007669"/>
    <property type="project" value="TreeGrafter"/>
</dbReference>
<dbReference type="GO" id="GO:0006203">
    <property type="term" value="P:dGTP catabolic process"/>
    <property type="evidence" value="ECO:0007669"/>
    <property type="project" value="TreeGrafter"/>
</dbReference>
<dbReference type="GO" id="GO:0047693">
    <property type="term" value="F:ATP diphosphatase activity"/>
    <property type="evidence" value="ECO:0007669"/>
    <property type="project" value="UniProtKB-EC"/>
</dbReference>
<dbReference type="CDD" id="cd11528">
    <property type="entry name" value="NTP-PPase_MazG_Nterm"/>
    <property type="match status" value="1"/>
</dbReference>
<keyword evidence="7" id="KW-1185">Reference proteome</keyword>
<sequence length="262" mass="30075">MTQKTFPPYQVDRLLSIMKQLRDPHHGCPWDIEQTPTTLAPFAIEEAYEVMDAIDRNDQDALPDELGDLLLQVVFQAQIADEHQLFNFNTVAGLIADKLVRRHPHIFEDKNPDSFNWEQSKEKERHARSEFGALAGIAHSLPALTRASKLCSRASRVGFDWDEPEEVLNKVLEEITELKHELNGDKDRIEDELGDVLFTVASLARKLNLDPEAALRRSNKKFTRRFEAMESMLSKEGKVMKEQELQTLEDLWQKAKRMPGLG</sequence>
<dbReference type="GO" id="GO:0046076">
    <property type="term" value="P:dTTP catabolic process"/>
    <property type="evidence" value="ECO:0007669"/>
    <property type="project" value="TreeGrafter"/>
</dbReference>
<feature type="domain" description="NTP pyrophosphohydrolase MazG-like" evidence="5">
    <location>
        <begin position="164"/>
        <end position="225"/>
    </location>
</feature>
<dbReference type="Proteomes" id="UP000316313">
    <property type="component" value="Chromosome"/>
</dbReference>
<dbReference type="GO" id="GO:0006950">
    <property type="term" value="P:response to stress"/>
    <property type="evidence" value="ECO:0007669"/>
    <property type="project" value="UniProtKB-ARBA"/>
</dbReference>
<dbReference type="InterPro" id="IPR011551">
    <property type="entry name" value="NTP_PyrPHydrolase_MazG"/>
</dbReference>
<evidence type="ECO:0000313" key="7">
    <source>
        <dbReference type="Proteomes" id="UP000316313"/>
    </source>
</evidence>
<evidence type="ECO:0000256" key="3">
    <source>
        <dbReference type="ARBA" id="ARBA00066372"/>
    </source>
</evidence>
<reference evidence="6 7" key="1">
    <citation type="submission" date="2019-03" db="EMBL/GenBank/DDBJ databases">
        <title>The complete genome sequence of Swingsia samuiensis NBRC107927(T).</title>
        <authorList>
            <person name="Chua K.-O."/>
            <person name="Chan K.-G."/>
            <person name="See-Too W.-S."/>
        </authorList>
    </citation>
    <scope>NUCLEOTIDE SEQUENCE [LARGE SCALE GENOMIC DNA]</scope>
    <source>
        <strain evidence="6 7">AH83</strain>
    </source>
</reference>
<dbReference type="CDD" id="cd11529">
    <property type="entry name" value="NTP-PPase_MazG_Cterm"/>
    <property type="match status" value="1"/>
</dbReference>
<dbReference type="AlphaFoldDB" id="A0A4Y6UHY4"/>